<protein>
    <submittedName>
        <fullName evidence="5">Gliding motility-associated protein GldM</fullName>
    </submittedName>
</protein>
<dbReference type="InterPro" id="IPR048405">
    <property type="entry name" value="GldM_Ig-like-1"/>
</dbReference>
<reference evidence="5 6" key="1">
    <citation type="submission" date="2017-02" db="EMBL/GenBank/DDBJ databases">
        <authorList>
            <person name="Peterson S.W."/>
        </authorList>
    </citation>
    <scope>NUCLEOTIDE SEQUENCE [LARGE SCALE GENOMIC DNA]</scope>
    <source>
        <strain evidence="5 6">ATCC 43324</strain>
    </source>
</reference>
<dbReference type="Pfam" id="PF21601">
    <property type="entry name" value="GldM_2nd"/>
    <property type="match status" value="1"/>
</dbReference>
<dbReference type="InterPro" id="IPR048406">
    <property type="entry name" value="GldM_Ig-like-2"/>
</dbReference>
<dbReference type="Pfam" id="PF21602">
    <property type="entry name" value="GldM_3rd"/>
    <property type="match status" value="1"/>
</dbReference>
<proteinExistence type="predicted"/>
<dbReference type="RefSeq" id="WP_078805582.1">
    <property type="nucleotide sequence ID" value="NZ_FUXK01000010.1"/>
</dbReference>
<dbReference type="eggNOG" id="COG4219">
    <property type="taxonomic scope" value="Bacteria"/>
</dbReference>
<name>A0A1T4NG08_9BACT</name>
<evidence type="ECO:0000259" key="2">
    <source>
        <dbReference type="Pfam" id="PF12081"/>
    </source>
</evidence>
<sequence>MAIRKRLISPRQKMINLMYIVLLAMLALNVSTEVLDGFSLVDAGLRRTTANASRENVALYHDFAAALSQQPEKVKAWFAQAKRVKEASDSLYNLLQDLKVALVQQADGRDGDVTAIRHKDNVEAANIVMLAPGTGRGNELFNAINQYRNQLLTMVDDAQQRSIISSNLATTVPQQARRQGKNWQEYCFENMPVAAAVTQLSKLQSDVRYAEGEVLHTLVANIDVHDVRMNQLKACVIPEKTTLYPGESFKASIVMAAVDTTQRPQIVVGGRPLTTPNGQYAFTVSGIGEHAFSGYIAVRNRQGEWLRRPFTQTYRVVPAPHTATVAADMMNVLYAGYPNPVSVSVPGVPTNAVQVTATGGRLQAKGNGHYVLTPHAVGQPVTISVRAMDHGQQRLLPTTTFQVRKLPDPTAYLGLGTNRFKGGSLSKGALLSATRVQAAIDDGLLDIPFRVLGFETVFFDALGNAVPIASAGADFSDRQRETFRGLSRNRRFYITHVRAVGPDGVVRTLQGALEIIVK</sequence>
<evidence type="ECO:0000259" key="1">
    <source>
        <dbReference type="Pfam" id="PF12080"/>
    </source>
</evidence>
<dbReference type="Pfam" id="PF12081">
    <property type="entry name" value="GldM_1st"/>
    <property type="match status" value="1"/>
</dbReference>
<evidence type="ECO:0000313" key="6">
    <source>
        <dbReference type="Proteomes" id="UP000190065"/>
    </source>
</evidence>
<evidence type="ECO:0000259" key="4">
    <source>
        <dbReference type="Pfam" id="PF21602"/>
    </source>
</evidence>
<dbReference type="NCBIfam" id="TIGR03517">
    <property type="entry name" value="GldM_gliding"/>
    <property type="match status" value="1"/>
</dbReference>
<feature type="domain" description="Gliding motility-associated protein GldM second immunoglobulin-like" evidence="4">
    <location>
        <begin position="322"/>
        <end position="404"/>
    </location>
</feature>
<evidence type="ECO:0000313" key="5">
    <source>
        <dbReference type="EMBL" id="SJZ78085.1"/>
    </source>
</evidence>
<dbReference type="Proteomes" id="UP000190065">
    <property type="component" value="Unassembled WGS sequence"/>
</dbReference>
<gene>
    <name evidence="5" type="ORF">SAMN02745202_01053</name>
</gene>
<dbReference type="AlphaFoldDB" id="A0A1T4NG08"/>
<dbReference type="InterPro" id="IPR022719">
    <property type="entry name" value="Motility-assoc_prot_GldM_C"/>
</dbReference>
<organism evidence="5 6">
    <name type="scientific">Segatella oulorum</name>
    <dbReference type="NCBI Taxonomy" id="28136"/>
    <lineage>
        <taxon>Bacteria</taxon>
        <taxon>Pseudomonadati</taxon>
        <taxon>Bacteroidota</taxon>
        <taxon>Bacteroidia</taxon>
        <taxon>Bacteroidales</taxon>
        <taxon>Prevotellaceae</taxon>
        <taxon>Segatella</taxon>
    </lineage>
</organism>
<dbReference type="InterPro" id="IPR019859">
    <property type="entry name" value="Motility-assoc_prot_GldM"/>
</dbReference>
<feature type="domain" description="Gliding motility-associated protein GldM N-terminal" evidence="2">
    <location>
        <begin position="33"/>
        <end position="220"/>
    </location>
</feature>
<feature type="domain" description="Gliding motility-associated protein GldM C-terminal" evidence="1">
    <location>
        <begin position="407"/>
        <end position="518"/>
    </location>
</feature>
<dbReference type="InterPro" id="IPR022720">
    <property type="entry name" value="Motility-assoc_prot_GldM_N"/>
</dbReference>
<feature type="domain" description="Gliding motility-associated protein GldM first immunoglobulin-like" evidence="3">
    <location>
        <begin position="224"/>
        <end position="318"/>
    </location>
</feature>
<dbReference type="Pfam" id="PF12080">
    <property type="entry name" value="GldM_4th"/>
    <property type="match status" value="1"/>
</dbReference>
<accession>A0A1T4NG08</accession>
<evidence type="ECO:0000259" key="3">
    <source>
        <dbReference type="Pfam" id="PF21601"/>
    </source>
</evidence>
<dbReference type="STRING" id="28136.SAMN02745202_01053"/>
<dbReference type="EMBL" id="FUXK01000010">
    <property type="protein sequence ID" value="SJZ78085.1"/>
    <property type="molecule type" value="Genomic_DNA"/>
</dbReference>